<feature type="modified residue" description="4-aspartylphosphate" evidence="1">
    <location>
        <position position="62"/>
    </location>
</feature>
<dbReference type="SUPFAM" id="SSF52172">
    <property type="entry name" value="CheY-like"/>
    <property type="match status" value="1"/>
</dbReference>
<dbReference type="InterPro" id="IPR001789">
    <property type="entry name" value="Sig_transdc_resp-reg_receiver"/>
</dbReference>
<dbReference type="Proteomes" id="UP000600449">
    <property type="component" value="Unassembled WGS sequence"/>
</dbReference>
<evidence type="ECO:0000313" key="3">
    <source>
        <dbReference type="EMBL" id="GGK50331.1"/>
    </source>
</evidence>
<feature type="domain" description="Response regulatory" evidence="2">
    <location>
        <begin position="11"/>
        <end position="122"/>
    </location>
</feature>
<accession>A0A917QI97</accession>
<evidence type="ECO:0000313" key="4">
    <source>
        <dbReference type="Proteomes" id="UP000600449"/>
    </source>
</evidence>
<keyword evidence="4" id="KW-1185">Reference proteome</keyword>
<dbReference type="Gene3D" id="3.40.50.2300">
    <property type="match status" value="1"/>
</dbReference>
<dbReference type="AlphaFoldDB" id="A0A917QI97"/>
<organism evidence="3 4">
    <name type="scientific">Salinarimonas ramus</name>
    <dbReference type="NCBI Taxonomy" id="690164"/>
    <lineage>
        <taxon>Bacteria</taxon>
        <taxon>Pseudomonadati</taxon>
        <taxon>Pseudomonadota</taxon>
        <taxon>Alphaproteobacteria</taxon>
        <taxon>Hyphomicrobiales</taxon>
        <taxon>Salinarimonadaceae</taxon>
        <taxon>Salinarimonas</taxon>
    </lineage>
</organism>
<dbReference type="InterPro" id="IPR011006">
    <property type="entry name" value="CheY-like_superfamily"/>
</dbReference>
<evidence type="ECO:0000256" key="1">
    <source>
        <dbReference type="PROSITE-ProRule" id="PRU00169"/>
    </source>
</evidence>
<dbReference type="EMBL" id="BMMF01000014">
    <property type="protein sequence ID" value="GGK50331.1"/>
    <property type="molecule type" value="Genomic_DNA"/>
</dbReference>
<sequence length="126" mass="13037">MATRTEQLFGTVLVVEDSIIISLDTADTLRDLGFEDVIVARTSAEALAALADGLAFRAVVLDLDLDGESATPVARAARAAGLPVIVASGHADPGLDPAFQGAPRLRKPYAREALAQALFQALGIPG</sequence>
<protein>
    <recommendedName>
        <fullName evidence="2">Response regulatory domain-containing protein</fullName>
    </recommendedName>
</protein>
<comment type="caution">
    <text evidence="3">The sequence shown here is derived from an EMBL/GenBank/DDBJ whole genome shotgun (WGS) entry which is preliminary data.</text>
</comment>
<gene>
    <name evidence="3" type="ORF">GCM10011322_41650</name>
</gene>
<keyword evidence="1" id="KW-0597">Phosphoprotein</keyword>
<name>A0A917QI97_9HYPH</name>
<evidence type="ECO:0000259" key="2">
    <source>
        <dbReference type="PROSITE" id="PS50110"/>
    </source>
</evidence>
<dbReference type="GO" id="GO:0000160">
    <property type="term" value="P:phosphorelay signal transduction system"/>
    <property type="evidence" value="ECO:0007669"/>
    <property type="project" value="InterPro"/>
</dbReference>
<dbReference type="PROSITE" id="PS50110">
    <property type="entry name" value="RESPONSE_REGULATORY"/>
    <property type="match status" value="1"/>
</dbReference>
<dbReference type="SMART" id="SM00448">
    <property type="entry name" value="REC"/>
    <property type="match status" value="1"/>
</dbReference>
<reference evidence="3 4" key="1">
    <citation type="journal article" date="2014" name="Int. J. Syst. Evol. Microbiol.">
        <title>Complete genome sequence of Corynebacterium casei LMG S-19264T (=DSM 44701T), isolated from a smear-ripened cheese.</title>
        <authorList>
            <consortium name="US DOE Joint Genome Institute (JGI-PGF)"/>
            <person name="Walter F."/>
            <person name="Albersmeier A."/>
            <person name="Kalinowski J."/>
            <person name="Ruckert C."/>
        </authorList>
    </citation>
    <scope>NUCLEOTIDE SEQUENCE [LARGE SCALE GENOMIC DNA]</scope>
    <source>
        <strain evidence="3 4">CGMCC 1.9161</strain>
    </source>
</reference>
<proteinExistence type="predicted"/>
<dbReference type="RefSeq" id="WP_188915183.1">
    <property type="nucleotide sequence ID" value="NZ_BMMF01000014.1"/>
</dbReference>